<dbReference type="EMBL" id="JADFTS010000002">
    <property type="protein sequence ID" value="KAF9621537.1"/>
    <property type="molecule type" value="Genomic_DNA"/>
</dbReference>
<reference evidence="1 2" key="1">
    <citation type="submission" date="2020-10" db="EMBL/GenBank/DDBJ databases">
        <title>The Coptis chinensis genome and diversification of protoberbering-type alkaloids.</title>
        <authorList>
            <person name="Wang B."/>
            <person name="Shu S."/>
            <person name="Song C."/>
            <person name="Liu Y."/>
        </authorList>
    </citation>
    <scope>NUCLEOTIDE SEQUENCE [LARGE SCALE GENOMIC DNA]</scope>
    <source>
        <strain evidence="1">HL-2020</strain>
        <tissue evidence="1">Leaf</tissue>
    </source>
</reference>
<comment type="caution">
    <text evidence="1">The sequence shown here is derived from an EMBL/GenBank/DDBJ whole genome shotgun (WGS) entry which is preliminary data.</text>
</comment>
<dbReference type="OrthoDB" id="1724515at2759"/>
<dbReference type="Proteomes" id="UP000631114">
    <property type="component" value="Unassembled WGS sequence"/>
</dbReference>
<evidence type="ECO:0000313" key="2">
    <source>
        <dbReference type="Proteomes" id="UP000631114"/>
    </source>
</evidence>
<evidence type="ECO:0000313" key="1">
    <source>
        <dbReference type="EMBL" id="KAF9621537.1"/>
    </source>
</evidence>
<name>A0A835IRV5_9MAGN</name>
<keyword evidence="2" id="KW-1185">Reference proteome</keyword>
<dbReference type="AlphaFoldDB" id="A0A835IRV5"/>
<protein>
    <submittedName>
        <fullName evidence="1">Uncharacterized protein</fullName>
    </submittedName>
</protein>
<accession>A0A835IRV5</accession>
<gene>
    <name evidence="1" type="ORF">IFM89_022764</name>
</gene>
<organism evidence="1 2">
    <name type="scientific">Coptis chinensis</name>
    <dbReference type="NCBI Taxonomy" id="261450"/>
    <lineage>
        <taxon>Eukaryota</taxon>
        <taxon>Viridiplantae</taxon>
        <taxon>Streptophyta</taxon>
        <taxon>Embryophyta</taxon>
        <taxon>Tracheophyta</taxon>
        <taxon>Spermatophyta</taxon>
        <taxon>Magnoliopsida</taxon>
        <taxon>Ranunculales</taxon>
        <taxon>Ranunculaceae</taxon>
        <taxon>Coptidoideae</taxon>
        <taxon>Coptis</taxon>
    </lineage>
</organism>
<sequence length="132" mass="14240">MHIWVDSKDEVDLGETSKTLTVTIEKMVMGYDLDTMRDVIKAGAEAVEFSNGGGMEDGDDLDYGLMEILSSGLVGGREPRRVEGMGCFKRLGCLGPGLVNACLSMDLILGVLGWSVGCTWPSSSENDHFLEC</sequence>
<proteinExistence type="predicted"/>